<dbReference type="Pfam" id="PF07758">
    <property type="entry name" value="DUF1614"/>
    <property type="match status" value="1"/>
</dbReference>
<feature type="transmembrane region" description="Helical" evidence="1">
    <location>
        <begin position="123"/>
        <end position="144"/>
    </location>
</feature>
<reference evidence="2" key="2">
    <citation type="submission" date="2019-02" db="EMBL/GenBank/DDBJ databases">
        <authorList>
            <person name="Chen S.-C."/>
            <person name="Chien H.-H."/>
            <person name="Lai M.-C."/>
        </authorList>
    </citation>
    <scope>NUCLEOTIDE SEQUENCE</scope>
    <source>
        <strain evidence="2">N2F9704</strain>
    </source>
</reference>
<gene>
    <name evidence="2" type="ORF">RJ40_06445</name>
</gene>
<keyword evidence="1" id="KW-1133">Transmembrane helix</keyword>
<name>A0A8A3S616_9EURY</name>
<dbReference type="RefSeq" id="WP_265582535.1">
    <property type="nucleotide sequence ID" value="NZ_CP036172.1"/>
</dbReference>
<reference evidence="2" key="1">
    <citation type="journal article" date="2001" name="Int. J. Syst. Evol. Microbiol.">
        <title>Methanofollis aquaemaris sp. nov., a methanogen isolated from an aquaculture fish pond.</title>
        <authorList>
            <person name="Lai M.C."/>
            <person name="Chen S.C."/>
        </authorList>
    </citation>
    <scope>NUCLEOTIDE SEQUENCE</scope>
    <source>
        <strain evidence="2">N2F9704</strain>
    </source>
</reference>
<dbReference type="Proteomes" id="UP001042704">
    <property type="component" value="Chromosome"/>
</dbReference>
<keyword evidence="1" id="KW-0472">Membrane</keyword>
<dbReference type="GeneID" id="76423986"/>
<accession>A0A8A3S616</accession>
<feature type="transmembrane region" description="Helical" evidence="1">
    <location>
        <begin position="184"/>
        <end position="207"/>
    </location>
</feature>
<evidence type="ECO:0000313" key="3">
    <source>
        <dbReference type="Proteomes" id="UP001042704"/>
    </source>
</evidence>
<protein>
    <submittedName>
        <fullName evidence="2">DUF1614 domain-containing protein</fullName>
    </submittedName>
</protein>
<organism evidence="2 3">
    <name type="scientific">Methanofollis aquaemaris</name>
    <dbReference type="NCBI Taxonomy" id="126734"/>
    <lineage>
        <taxon>Archaea</taxon>
        <taxon>Methanobacteriati</taxon>
        <taxon>Methanobacteriota</taxon>
        <taxon>Stenosarchaea group</taxon>
        <taxon>Methanomicrobia</taxon>
        <taxon>Methanomicrobiales</taxon>
        <taxon>Methanomicrobiaceae</taxon>
        <taxon>Methanofollis</taxon>
    </lineage>
</organism>
<dbReference type="AlphaFoldDB" id="A0A8A3S616"/>
<proteinExistence type="predicted"/>
<dbReference type="InterPro" id="IPR011672">
    <property type="entry name" value="DUF1614"/>
</dbReference>
<feature type="transmembrane region" description="Helical" evidence="1">
    <location>
        <begin position="45"/>
        <end position="68"/>
    </location>
</feature>
<dbReference type="EMBL" id="CP036172">
    <property type="protein sequence ID" value="QSZ67161.1"/>
    <property type="molecule type" value="Genomic_DNA"/>
</dbReference>
<keyword evidence="3" id="KW-1185">Reference proteome</keyword>
<sequence>MARRCFFNPFSLLMIGFLFLVLLFLIPFLFLSIIGSAFAKLGFSAGTVFLILIFTLVGSLVNIPLTTLKTGGPVRMEKTYSPFYGWVYRIPEVAPETTVAINLGGALIPLFISVYLLGRALLIPGGTTVFFLALVGVLIVALITHRVARPVPGLGIATPFFVPPLAALIVALVLSLFVGGGEAAVIAAPVIAYISGTLGTLIGADLLNLRRLGELGAPMVSIGGAGTFDGVFLSGVLAAFLA</sequence>
<feature type="transmembrane region" description="Helical" evidence="1">
    <location>
        <begin position="219"/>
        <end position="241"/>
    </location>
</feature>
<keyword evidence="1" id="KW-0812">Transmembrane</keyword>
<evidence type="ECO:0000313" key="2">
    <source>
        <dbReference type="EMBL" id="QSZ67161.1"/>
    </source>
</evidence>
<evidence type="ECO:0000256" key="1">
    <source>
        <dbReference type="SAM" id="Phobius"/>
    </source>
</evidence>
<dbReference type="KEGG" id="maqe:RJ40_06445"/>
<feature type="transmembrane region" description="Helical" evidence="1">
    <location>
        <begin position="156"/>
        <end position="178"/>
    </location>
</feature>
<feature type="transmembrane region" description="Helical" evidence="1">
    <location>
        <begin position="12"/>
        <end position="39"/>
    </location>
</feature>